<protein>
    <submittedName>
        <fullName evidence="1">Uncharacterized protein</fullName>
    </submittedName>
</protein>
<proteinExistence type="predicted"/>
<name>A0A927DKW5_9ENTR</name>
<dbReference type="AlphaFoldDB" id="A0A927DKW5"/>
<comment type="caution">
    <text evidence="1">The sequence shown here is derived from an EMBL/GenBank/DDBJ whole genome shotgun (WGS) entry which is preliminary data.</text>
</comment>
<evidence type="ECO:0000313" key="2">
    <source>
        <dbReference type="Proteomes" id="UP000655273"/>
    </source>
</evidence>
<accession>A0A927DKW5</accession>
<evidence type="ECO:0000313" key="1">
    <source>
        <dbReference type="EMBL" id="MBD3706712.1"/>
    </source>
</evidence>
<dbReference type="EMBL" id="JACXTA010000001">
    <property type="protein sequence ID" value="MBD3706712.1"/>
    <property type="molecule type" value="Genomic_DNA"/>
</dbReference>
<organism evidence="1 2">
    <name type="scientific">Enterobacter hormaechei</name>
    <dbReference type="NCBI Taxonomy" id="158836"/>
    <lineage>
        <taxon>Bacteria</taxon>
        <taxon>Pseudomonadati</taxon>
        <taxon>Pseudomonadota</taxon>
        <taxon>Gammaproteobacteria</taxon>
        <taxon>Enterobacterales</taxon>
        <taxon>Enterobacteriaceae</taxon>
        <taxon>Enterobacter</taxon>
        <taxon>Enterobacter cloacae complex</taxon>
    </lineage>
</organism>
<dbReference type="Proteomes" id="UP000655273">
    <property type="component" value="Unassembled WGS sequence"/>
</dbReference>
<gene>
    <name evidence="1" type="ORF">IE983_05020</name>
</gene>
<sequence length="52" mass="5959">MITSMPSMMTILSPLRVIIGLAMDVPEQFFIYNRGESGLKKLTKNQTDWVKK</sequence>
<reference evidence="1" key="1">
    <citation type="submission" date="2020-07" db="EMBL/GenBank/DDBJ databases">
        <title>Clinical and genomic characterization of carbapenemase-producing Enterobacterales causing secondary infections during the COVID-19 crisis at a New York City hospital.</title>
        <authorList>
            <person name="Gomez-Simmonds A."/>
            <person name="Annavajhala M.K."/>
            <person name="Uhlemann A.-C."/>
        </authorList>
    </citation>
    <scope>NUCLEOTIDE SEQUENCE</scope>
    <source>
        <strain evidence="1">NK1396</strain>
    </source>
</reference>